<evidence type="ECO:0000313" key="2">
    <source>
        <dbReference type="EMBL" id="KIJ30890.1"/>
    </source>
</evidence>
<feature type="region of interest" description="Disordered" evidence="1">
    <location>
        <begin position="523"/>
        <end position="635"/>
    </location>
</feature>
<feature type="compositionally biased region" description="Basic and acidic residues" evidence="1">
    <location>
        <begin position="57"/>
        <end position="77"/>
    </location>
</feature>
<organism evidence="2 3">
    <name type="scientific">Sphaerobolus stellatus (strain SS14)</name>
    <dbReference type="NCBI Taxonomy" id="990650"/>
    <lineage>
        <taxon>Eukaryota</taxon>
        <taxon>Fungi</taxon>
        <taxon>Dikarya</taxon>
        <taxon>Basidiomycota</taxon>
        <taxon>Agaricomycotina</taxon>
        <taxon>Agaricomycetes</taxon>
        <taxon>Phallomycetidae</taxon>
        <taxon>Geastrales</taxon>
        <taxon>Sphaerobolaceae</taxon>
        <taxon>Sphaerobolus</taxon>
    </lineage>
</organism>
<accession>A0A0C9V0H1</accession>
<dbReference type="AlphaFoldDB" id="A0A0C9V0H1"/>
<feature type="region of interest" description="Disordered" evidence="1">
    <location>
        <begin position="1090"/>
        <end position="1220"/>
    </location>
</feature>
<protein>
    <submittedName>
        <fullName evidence="2">Uncharacterized protein</fullName>
    </submittedName>
</protein>
<dbReference type="Proteomes" id="UP000054279">
    <property type="component" value="Unassembled WGS sequence"/>
</dbReference>
<feature type="region of interest" description="Disordered" evidence="1">
    <location>
        <begin position="44"/>
        <end position="77"/>
    </location>
</feature>
<proteinExistence type="predicted"/>
<reference evidence="2 3" key="1">
    <citation type="submission" date="2014-06" db="EMBL/GenBank/DDBJ databases">
        <title>Evolutionary Origins and Diversification of the Mycorrhizal Mutualists.</title>
        <authorList>
            <consortium name="DOE Joint Genome Institute"/>
            <consortium name="Mycorrhizal Genomics Consortium"/>
            <person name="Kohler A."/>
            <person name="Kuo A."/>
            <person name="Nagy L.G."/>
            <person name="Floudas D."/>
            <person name="Copeland A."/>
            <person name="Barry K.W."/>
            <person name="Cichocki N."/>
            <person name="Veneault-Fourrey C."/>
            <person name="LaButti K."/>
            <person name="Lindquist E.A."/>
            <person name="Lipzen A."/>
            <person name="Lundell T."/>
            <person name="Morin E."/>
            <person name="Murat C."/>
            <person name="Riley R."/>
            <person name="Ohm R."/>
            <person name="Sun H."/>
            <person name="Tunlid A."/>
            <person name="Henrissat B."/>
            <person name="Grigoriev I.V."/>
            <person name="Hibbett D.S."/>
            <person name="Martin F."/>
        </authorList>
    </citation>
    <scope>NUCLEOTIDE SEQUENCE [LARGE SCALE GENOMIC DNA]</scope>
    <source>
        <strain evidence="2 3">SS14</strain>
    </source>
</reference>
<evidence type="ECO:0000313" key="3">
    <source>
        <dbReference type="Proteomes" id="UP000054279"/>
    </source>
</evidence>
<feature type="region of interest" description="Disordered" evidence="1">
    <location>
        <begin position="486"/>
        <end position="509"/>
    </location>
</feature>
<sequence length="1220" mass="137019">MPTLAPNPNPLGSDIAVADAAKVVIQGYAPSSIDAPTTNLARLESASLPDGSIHQDVGADNKNKKTEKASPKDWKKPTDKLSFRPFLKIARGTQWAVSDEGKYWITQRLASYSNMHPPGGIPRDEVNNREQTHRQWWTKKLAGDYMENWPDFELEERVVKFIEGAVRVQMRASAKGNPNDILSLLVNRHRKPVPYNVWAQNDTEADEEAKSLAQKDPRWEKKGNRLHTLMEMRKKLFEELPQEEQREWEKLAQDAKAIKLTPEDCITAIPKIFGMVGDALRDQVNFNCLVLCGGKGPNGQGWYYVEEWHTPTMDDPLGFTSTQNWKTIQGAFLQSLSKDTGVHTNELEQLQTWQRPSEFIPRTVERLSDVLEWDEAGEILTSVDGARKATEKYLDSLWALVPDRNGAPKSSPIPWSEIRRQRDNLAHFVAPGRLPTESFIFERPKDMPKKDLWAFIEHIVLGEKGELEAERIFCWTRQTDGNFQLAAKPRKQSRTSRKGGKKKTTVKHVVALESSRETFDLDAIVSSSEDEPDRGRQQSRGKVPRRVTSSKLKKPLKQEDESLLKVNSKNVKPSTAANSKTQETKPMENQTKMKKNAKKRSVSRGSNPDARSPSRKRKPSNGPVPSSTRGDDDLESDADVFDEAQVVFKGKATQLFVGDFESWRIDFDAREAAIELDAEVELNFGATTLESVRFIESGERFEDIKFDRILDLAQPLHYLDDDVHELIFDTSSPLPDVADLSDIEWDHVLNVLLSRFDNTIRAITNFSPKPGSRWLRLGSSNGVMLLLRLLEFVRRVAKETNRGTIRTRIHSIRKTLNIVIAKEAWRRWARASFLVSLPSHDASILIPGDLFMLWEIWMGTQMKPDVGATEWSTLKWRRFLEPDNILTKLAHETCLTVRGSEEHLTTLTVTHNDWKHSAAVNVVRDWVNEMDENTFKRGCVIECFQYLYALQMVTWWGGEEAQRWGMEAVKDAENWLAKIIHSIDAKRLSTYRNLLNSSRFCPRLKAKARGSAAANRSRQQAPKKVTDADGASGRSQTPGLSNLDVGPVTLNIPVSPTRGEAAVKVRDDAITPTVPTVSEHDGNMIVQSASSDGKMEDQIIVDPPGRPSKRKIADPNLGGDEFNVDHPPAKKPKSTVVNEDKKPSTNPPQGKRINAGDLATEVAGNKEATQAGKPGRKRKVANKSGDGVGTISEVPAAQLRRGRSQKKALQLIAEPSTSAL</sequence>
<feature type="region of interest" description="Disordered" evidence="1">
    <location>
        <begin position="1009"/>
        <end position="1048"/>
    </location>
</feature>
<dbReference type="EMBL" id="KN837252">
    <property type="protein sequence ID" value="KIJ30890.1"/>
    <property type="molecule type" value="Genomic_DNA"/>
</dbReference>
<name>A0A0C9V0H1_SPHS4</name>
<feature type="compositionally biased region" description="Basic residues" evidence="1">
    <location>
        <begin position="488"/>
        <end position="506"/>
    </location>
</feature>
<feature type="compositionally biased region" description="Polar residues" evidence="1">
    <location>
        <begin position="565"/>
        <end position="581"/>
    </location>
</feature>
<evidence type="ECO:0000256" key="1">
    <source>
        <dbReference type="SAM" id="MobiDB-lite"/>
    </source>
</evidence>
<feature type="compositionally biased region" description="Basic residues" evidence="1">
    <location>
        <begin position="592"/>
        <end position="602"/>
    </location>
</feature>
<dbReference type="HOGENOM" id="CLU_005522_0_1_1"/>
<keyword evidence="3" id="KW-1185">Reference proteome</keyword>
<gene>
    <name evidence="2" type="ORF">M422DRAFT_267497</name>
</gene>